<dbReference type="Pfam" id="PF13466">
    <property type="entry name" value="STAS_2"/>
    <property type="match status" value="1"/>
</dbReference>
<evidence type="ECO:0000313" key="3">
    <source>
        <dbReference type="Proteomes" id="UP000183053"/>
    </source>
</evidence>
<feature type="domain" description="MlaB-like STAS" evidence="1">
    <location>
        <begin position="30"/>
        <end position="102"/>
    </location>
</feature>
<dbReference type="SUPFAM" id="SSF52091">
    <property type="entry name" value="SpoIIaa-like"/>
    <property type="match status" value="1"/>
</dbReference>
<organism evidence="2 3">
    <name type="scientific">Tsukamurella pulmonis</name>
    <dbReference type="NCBI Taxonomy" id="47312"/>
    <lineage>
        <taxon>Bacteria</taxon>
        <taxon>Bacillati</taxon>
        <taxon>Actinomycetota</taxon>
        <taxon>Actinomycetes</taxon>
        <taxon>Mycobacteriales</taxon>
        <taxon>Tsukamurellaceae</taxon>
        <taxon>Tsukamurella</taxon>
    </lineage>
</organism>
<dbReference type="RefSeq" id="WP_139184233.1">
    <property type="nucleotide sequence ID" value="NZ_FNLF01000002.1"/>
</dbReference>
<dbReference type="AlphaFoldDB" id="A0A1H1GK40"/>
<gene>
    <name evidence="2" type="ORF">SAMN04489765_3390</name>
</gene>
<dbReference type="STRING" id="47312.SAMN04489765_3390"/>
<sequence length="108" mass="10947">MSSSVIEHPDVFRITASRASSSCTEVVPEGDLDAVTLPALVEAVDGALRAGARVELDLGGVDFMSIAAAAYVWRRVVPRSGATVTVTAASAAASRALVVTGFSGAVDV</sequence>
<dbReference type="Proteomes" id="UP000183053">
    <property type="component" value="Unassembled WGS sequence"/>
</dbReference>
<dbReference type="EMBL" id="FNLF01000002">
    <property type="protein sequence ID" value="SDR13560.1"/>
    <property type="molecule type" value="Genomic_DNA"/>
</dbReference>
<evidence type="ECO:0000259" key="1">
    <source>
        <dbReference type="Pfam" id="PF13466"/>
    </source>
</evidence>
<protein>
    <submittedName>
        <fullName evidence="2">Anti-anti-sigma factor</fullName>
    </submittedName>
</protein>
<name>A0A1H1GK40_9ACTN</name>
<dbReference type="OrthoDB" id="3697150at2"/>
<proteinExistence type="predicted"/>
<dbReference type="InterPro" id="IPR058548">
    <property type="entry name" value="MlaB-like_STAS"/>
</dbReference>
<evidence type="ECO:0000313" key="2">
    <source>
        <dbReference type="EMBL" id="SDR13560.1"/>
    </source>
</evidence>
<dbReference type="InterPro" id="IPR036513">
    <property type="entry name" value="STAS_dom_sf"/>
</dbReference>
<keyword evidence="3" id="KW-1185">Reference proteome</keyword>
<reference evidence="3" key="1">
    <citation type="submission" date="2016-10" db="EMBL/GenBank/DDBJ databases">
        <authorList>
            <person name="Varghese N."/>
            <person name="Submissions S."/>
        </authorList>
    </citation>
    <scope>NUCLEOTIDE SEQUENCE [LARGE SCALE GENOMIC DNA]</scope>
    <source>
        <strain evidence="3">DSM 44142</strain>
    </source>
</reference>
<dbReference type="Gene3D" id="3.30.750.24">
    <property type="entry name" value="STAS domain"/>
    <property type="match status" value="1"/>
</dbReference>
<accession>A0A1H1GK40</accession>